<dbReference type="InterPro" id="IPR000182">
    <property type="entry name" value="GNAT_dom"/>
</dbReference>
<proteinExistence type="predicted"/>
<name>A0ABP9FR55_9ACTN</name>
<dbReference type="PROSITE" id="PS51186">
    <property type="entry name" value="GNAT"/>
    <property type="match status" value="1"/>
</dbReference>
<organism evidence="2 3">
    <name type="scientific">Tessaracoccus lubricantis</name>
    <dbReference type="NCBI Taxonomy" id="545543"/>
    <lineage>
        <taxon>Bacteria</taxon>
        <taxon>Bacillati</taxon>
        <taxon>Actinomycetota</taxon>
        <taxon>Actinomycetes</taxon>
        <taxon>Propionibacteriales</taxon>
        <taxon>Propionibacteriaceae</taxon>
        <taxon>Tessaracoccus</taxon>
    </lineage>
</organism>
<reference evidence="3" key="1">
    <citation type="journal article" date="2019" name="Int. J. Syst. Evol. Microbiol.">
        <title>The Global Catalogue of Microorganisms (GCM) 10K type strain sequencing project: providing services to taxonomists for standard genome sequencing and annotation.</title>
        <authorList>
            <consortium name="The Broad Institute Genomics Platform"/>
            <consortium name="The Broad Institute Genome Sequencing Center for Infectious Disease"/>
            <person name="Wu L."/>
            <person name="Ma J."/>
        </authorList>
    </citation>
    <scope>NUCLEOTIDE SEQUENCE [LARGE SCALE GENOMIC DNA]</scope>
    <source>
        <strain evidence="3">JCM 19125</strain>
    </source>
</reference>
<dbReference type="Proteomes" id="UP001501521">
    <property type="component" value="Unassembled WGS sequence"/>
</dbReference>
<comment type="caution">
    <text evidence="2">The sequence shown here is derived from an EMBL/GenBank/DDBJ whole genome shotgun (WGS) entry which is preliminary data.</text>
</comment>
<feature type="domain" description="N-acetyltransferase" evidence="1">
    <location>
        <begin position="12"/>
        <end position="159"/>
    </location>
</feature>
<dbReference type="Gene3D" id="3.40.630.30">
    <property type="match status" value="1"/>
</dbReference>
<keyword evidence="3" id="KW-1185">Reference proteome</keyword>
<dbReference type="Pfam" id="PF13673">
    <property type="entry name" value="Acetyltransf_10"/>
    <property type="match status" value="1"/>
</dbReference>
<dbReference type="SUPFAM" id="SSF55729">
    <property type="entry name" value="Acyl-CoA N-acyltransferases (Nat)"/>
    <property type="match status" value="1"/>
</dbReference>
<protein>
    <submittedName>
        <fullName evidence="2">GNAT family N-acetyltransferase</fullName>
    </submittedName>
</protein>
<dbReference type="InterPro" id="IPR016181">
    <property type="entry name" value="Acyl_CoA_acyltransferase"/>
</dbReference>
<sequence>MSHVRRQYSEAVDIRINTWADLTRDEFFDIAVLRSAVFYVEQRADVEDFDAYDRAPETLHYALHDDDGAAAYLRTLRLLKPEHGASWALGRVAVRRDRRGEGLARLLIAEAVGRVGSQPMVLHSQTYVQSLYAGFGFEPVGELFHEAGIEHVSMVRLPS</sequence>
<evidence type="ECO:0000259" key="1">
    <source>
        <dbReference type="PROSITE" id="PS51186"/>
    </source>
</evidence>
<evidence type="ECO:0000313" key="3">
    <source>
        <dbReference type="Proteomes" id="UP001501521"/>
    </source>
</evidence>
<accession>A0ABP9FR55</accession>
<evidence type="ECO:0000313" key="2">
    <source>
        <dbReference type="EMBL" id="GAA4904990.1"/>
    </source>
</evidence>
<gene>
    <name evidence="2" type="ORF">GCM10025789_25270</name>
</gene>
<dbReference type="EMBL" id="BAABLV010000036">
    <property type="protein sequence ID" value="GAA4904990.1"/>
    <property type="molecule type" value="Genomic_DNA"/>
</dbReference>